<dbReference type="Proteomes" id="UP000324222">
    <property type="component" value="Unassembled WGS sequence"/>
</dbReference>
<proteinExistence type="predicted"/>
<organism evidence="1 2">
    <name type="scientific">Portunus trituberculatus</name>
    <name type="common">Swimming crab</name>
    <name type="synonym">Neptunus trituberculatus</name>
    <dbReference type="NCBI Taxonomy" id="210409"/>
    <lineage>
        <taxon>Eukaryota</taxon>
        <taxon>Metazoa</taxon>
        <taxon>Ecdysozoa</taxon>
        <taxon>Arthropoda</taxon>
        <taxon>Crustacea</taxon>
        <taxon>Multicrustacea</taxon>
        <taxon>Malacostraca</taxon>
        <taxon>Eumalacostraca</taxon>
        <taxon>Eucarida</taxon>
        <taxon>Decapoda</taxon>
        <taxon>Pleocyemata</taxon>
        <taxon>Brachyura</taxon>
        <taxon>Eubrachyura</taxon>
        <taxon>Portunoidea</taxon>
        <taxon>Portunidae</taxon>
        <taxon>Portuninae</taxon>
        <taxon>Portunus</taxon>
    </lineage>
</organism>
<evidence type="ECO:0000313" key="2">
    <source>
        <dbReference type="Proteomes" id="UP000324222"/>
    </source>
</evidence>
<name>A0A5B7J3D9_PORTR</name>
<protein>
    <submittedName>
        <fullName evidence="1">Uncharacterized protein</fullName>
    </submittedName>
</protein>
<sequence length="146" mass="16801">MLRDSRSQANVTRPSVPKPFGLRVANLMAELSIDPTPVYLLRLPRVGYWQSTLLARLRIGHLLIRDPQPYCDDCLVPLTVWHLLVECPSLIELRHRFLYRCRGRDSGVYYISKVLGPECLAQGHDVFRFLGEAGFFPKAMNFILIF</sequence>
<accession>A0A5B7J3D9</accession>
<reference evidence="1 2" key="1">
    <citation type="submission" date="2019-05" db="EMBL/GenBank/DDBJ databases">
        <title>Another draft genome of Portunus trituberculatus and its Hox gene families provides insights of decapod evolution.</title>
        <authorList>
            <person name="Jeong J.-H."/>
            <person name="Song I."/>
            <person name="Kim S."/>
            <person name="Choi T."/>
            <person name="Kim D."/>
            <person name="Ryu S."/>
            <person name="Kim W."/>
        </authorList>
    </citation>
    <scope>NUCLEOTIDE SEQUENCE [LARGE SCALE GENOMIC DNA]</scope>
    <source>
        <tissue evidence="1">Muscle</tissue>
    </source>
</reference>
<gene>
    <name evidence="1" type="ORF">E2C01_084203</name>
</gene>
<keyword evidence="2" id="KW-1185">Reference proteome</keyword>
<dbReference type="AlphaFoldDB" id="A0A5B7J3D9"/>
<dbReference type="EMBL" id="VSRR010080441">
    <property type="protein sequence ID" value="MPC89265.1"/>
    <property type="molecule type" value="Genomic_DNA"/>
</dbReference>
<evidence type="ECO:0000313" key="1">
    <source>
        <dbReference type="EMBL" id="MPC89265.1"/>
    </source>
</evidence>
<comment type="caution">
    <text evidence="1">The sequence shown here is derived from an EMBL/GenBank/DDBJ whole genome shotgun (WGS) entry which is preliminary data.</text>
</comment>